<name>A0ACB8EJG5_9SAUR</name>
<comment type="caution">
    <text evidence="1">The sequence shown here is derived from an EMBL/GenBank/DDBJ whole genome shotgun (WGS) entry which is preliminary data.</text>
</comment>
<dbReference type="Proteomes" id="UP000827872">
    <property type="component" value="Linkage Group LG03"/>
</dbReference>
<accession>A0ACB8EJG5</accession>
<evidence type="ECO:0000313" key="2">
    <source>
        <dbReference type="Proteomes" id="UP000827872"/>
    </source>
</evidence>
<sequence length="117" mass="11984">MCQGPEHSCNLAHRRTPALDELLAGETAELGNPQRPPSPSLNSPGDFTGPEAKGGRRDNAPAVPDRGCARPEAGGGAAESPHRTGADTAHQLRSLSRVLPPALSTPVPPAGLSFLPA</sequence>
<evidence type="ECO:0000313" key="1">
    <source>
        <dbReference type="EMBL" id="KAH7992645.1"/>
    </source>
</evidence>
<dbReference type="EMBL" id="CM037616">
    <property type="protein sequence ID" value="KAH7992645.1"/>
    <property type="molecule type" value="Genomic_DNA"/>
</dbReference>
<reference evidence="1" key="1">
    <citation type="submission" date="2021-08" db="EMBL/GenBank/DDBJ databases">
        <title>The first chromosome-level gecko genome reveals the dynamic sex chromosomes of Neotropical dwarf geckos (Sphaerodactylidae: Sphaerodactylus).</title>
        <authorList>
            <person name="Pinto B.J."/>
            <person name="Keating S.E."/>
            <person name="Gamble T."/>
        </authorList>
    </citation>
    <scope>NUCLEOTIDE SEQUENCE</scope>
    <source>
        <strain evidence="1">TG3544</strain>
    </source>
</reference>
<keyword evidence="2" id="KW-1185">Reference proteome</keyword>
<protein>
    <submittedName>
        <fullName evidence="1">Uncharacterized protein</fullName>
    </submittedName>
</protein>
<gene>
    <name evidence="1" type="ORF">K3G42_025532</name>
</gene>
<organism evidence="1 2">
    <name type="scientific">Sphaerodactylus townsendi</name>
    <dbReference type="NCBI Taxonomy" id="933632"/>
    <lineage>
        <taxon>Eukaryota</taxon>
        <taxon>Metazoa</taxon>
        <taxon>Chordata</taxon>
        <taxon>Craniata</taxon>
        <taxon>Vertebrata</taxon>
        <taxon>Euteleostomi</taxon>
        <taxon>Lepidosauria</taxon>
        <taxon>Squamata</taxon>
        <taxon>Bifurcata</taxon>
        <taxon>Gekkota</taxon>
        <taxon>Sphaerodactylidae</taxon>
        <taxon>Sphaerodactylus</taxon>
    </lineage>
</organism>
<proteinExistence type="predicted"/>